<evidence type="ECO:0000313" key="2">
    <source>
        <dbReference type="EMBL" id="SQI28919.1"/>
    </source>
</evidence>
<protein>
    <submittedName>
        <fullName evidence="2">Beta-xylosidase</fullName>
    </submittedName>
</protein>
<dbReference type="SUPFAM" id="SSF51445">
    <property type="entry name" value="(Trans)glycosidases"/>
    <property type="match status" value="1"/>
</dbReference>
<dbReference type="KEGG" id="rcr:NCTC10994_00672"/>
<keyword evidence="3" id="KW-1185">Reference proteome</keyword>
<evidence type="ECO:0000313" key="3">
    <source>
        <dbReference type="Proteomes" id="UP000249091"/>
    </source>
</evidence>
<dbReference type="InterPro" id="IPR051923">
    <property type="entry name" value="Glycosyl_Hydrolase_39"/>
</dbReference>
<dbReference type="InterPro" id="IPR017853">
    <property type="entry name" value="GH"/>
</dbReference>
<sequence>MKNPRWVTVGLPTAVAVTALVVTMCLWTPTLQPSAGSGDTRWPGWGFTHTQFSADDGDPPAVATAGGAIESVPMVQAQAIMGWGADNPEPSPGRYDFRSLDRRMDFIRRSGGIPVIVLCCAPDWMKGGEPGETDWDRLEVAPRPEHFADFAALSATVAERYPYVRHFVVWNEFKGFFDDELGRWDARSYTDLYNLVYDAVKAVNPANLVGGPYVEFASKPLGSPDSSPLLQGPWGAVDQRYIDAFVYWNLGRKGVDFVAVDAHATTAQGAPDEFTAVQKFAAVTTWLRAQVDVPIWWTEWYVEPAGPGWSSERQVALRVAAMIELASSGADTVLYWNPRPDGAECAECLWTDTWATGGGRPLPFLDVLQRFARWFPPTVVRRKVDVADGLLALESDRARVIVNTTDRRISAYVDGRQIEWSAYEMLWVTAAGSWSGAAEPR</sequence>
<proteinExistence type="predicted"/>
<dbReference type="EMBL" id="LS483468">
    <property type="protein sequence ID" value="SQI28919.1"/>
    <property type="molecule type" value="Genomic_DNA"/>
</dbReference>
<dbReference type="Gene3D" id="3.20.20.80">
    <property type="entry name" value="Glycosidases"/>
    <property type="match status" value="1"/>
</dbReference>
<dbReference type="AlphaFoldDB" id="A0A2X4TRB7"/>
<evidence type="ECO:0000256" key="1">
    <source>
        <dbReference type="SAM" id="Phobius"/>
    </source>
</evidence>
<keyword evidence="1" id="KW-0812">Transmembrane</keyword>
<organism evidence="2 3">
    <name type="scientific">Rhodococcus coprophilus</name>
    <dbReference type="NCBI Taxonomy" id="38310"/>
    <lineage>
        <taxon>Bacteria</taxon>
        <taxon>Bacillati</taxon>
        <taxon>Actinomycetota</taxon>
        <taxon>Actinomycetes</taxon>
        <taxon>Mycobacteriales</taxon>
        <taxon>Nocardiaceae</taxon>
        <taxon>Rhodococcus</taxon>
    </lineage>
</organism>
<dbReference type="PANTHER" id="PTHR12631">
    <property type="entry name" value="ALPHA-L-IDURONIDASE"/>
    <property type="match status" value="1"/>
</dbReference>
<keyword evidence="1" id="KW-0472">Membrane</keyword>
<dbReference type="GO" id="GO:0004553">
    <property type="term" value="F:hydrolase activity, hydrolyzing O-glycosyl compounds"/>
    <property type="evidence" value="ECO:0007669"/>
    <property type="project" value="TreeGrafter"/>
</dbReference>
<keyword evidence="1" id="KW-1133">Transmembrane helix</keyword>
<dbReference type="STRING" id="1219011.GCA_001895045_00392"/>
<accession>A0A2X4TRB7</accession>
<gene>
    <name evidence="2" type="ORF">NCTC10994_00672</name>
</gene>
<dbReference type="RefSeq" id="WP_072698382.1">
    <property type="nucleotide sequence ID" value="NZ_JAFBBL010000001.1"/>
</dbReference>
<reference evidence="2 3" key="1">
    <citation type="submission" date="2018-06" db="EMBL/GenBank/DDBJ databases">
        <authorList>
            <consortium name="Pathogen Informatics"/>
            <person name="Doyle S."/>
        </authorList>
    </citation>
    <scope>NUCLEOTIDE SEQUENCE [LARGE SCALE GENOMIC DNA]</scope>
    <source>
        <strain evidence="2 3">NCTC10994</strain>
    </source>
</reference>
<name>A0A2X4TRB7_9NOCA</name>
<dbReference type="Proteomes" id="UP000249091">
    <property type="component" value="Chromosome 1"/>
</dbReference>
<dbReference type="PANTHER" id="PTHR12631:SF10">
    <property type="entry name" value="BETA-XYLOSIDASE-LIKE PROTEIN-RELATED"/>
    <property type="match status" value="1"/>
</dbReference>
<feature type="transmembrane region" description="Helical" evidence="1">
    <location>
        <begin position="6"/>
        <end position="27"/>
    </location>
</feature>